<dbReference type="EMBL" id="OZ024668">
    <property type="protein sequence ID" value="CAK9888327.1"/>
    <property type="molecule type" value="Genomic_DNA"/>
</dbReference>
<proteinExistence type="inferred from homology"/>
<keyword evidence="2" id="KW-0143">Chaperone</keyword>
<dbReference type="Pfam" id="PF07720">
    <property type="entry name" value="TPR_3"/>
    <property type="match status" value="2"/>
</dbReference>
<dbReference type="PIRSF" id="PIRSF003165">
    <property type="entry name" value="Chaperone_SicA"/>
    <property type="match status" value="1"/>
</dbReference>
<reference evidence="3 5" key="2">
    <citation type="submission" date="2024-03" db="EMBL/GenBank/DDBJ databases">
        <authorList>
            <person name="Alaster D. Moffat"/>
            <person name="Govind Chandra"/>
            <person name="Andrew W. Truman"/>
        </authorList>
    </citation>
    <scope>NUCLEOTIDE SEQUENCE [LARGE SCALE GENOMIC DNA]</scope>
    <source>
        <strain evidence="3">PS652</strain>
    </source>
</reference>
<dbReference type="InterPro" id="IPR005415">
    <property type="entry name" value="T3SS_Ca_resp_chp_LcrH/SycD"/>
</dbReference>
<comment type="similarity">
    <text evidence="1">Belongs to the LcrH/SycD chaperone family.</text>
</comment>
<sequence length="163" mass="18618">MKDSDTLDEEVALGIADAVMSGATLREIHGLSDTRMDDLYAFAYRFYEQGRLDDAGKLFHFLCIYDFHNSQYWTGLAAVHQLKQDYAKAIDLYSVALVQNEKDCRPMLFVGQCQLAQGKPGKARRCFDYIRRYSSDKQLHAQATACLQALDQLRETSSEEQEE</sequence>
<dbReference type="SUPFAM" id="SSF48452">
    <property type="entry name" value="TPR-like"/>
    <property type="match status" value="1"/>
</dbReference>
<dbReference type="RefSeq" id="WP_038994271.1">
    <property type="nucleotide sequence ID" value="NZ_OZ024668.1"/>
</dbReference>
<dbReference type="PRINTS" id="PR01595">
    <property type="entry name" value="SYCDCHAPRONE"/>
</dbReference>
<dbReference type="EMBL" id="CABVHG010000005">
    <property type="protein sequence ID" value="VVM58992.1"/>
    <property type="molecule type" value="Genomic_DNA"/>
</dbReference>
<dbReference type="NCBIfam" id="TIGR02552">
    <property type="entry name" value="LcrH_SycD"/>
    <property type="match status" value="1"/>
</dbReference>
<evidence type="ECO:0000256" key="2">
    <source>
        <dbReference type="ARBA" id="ARBA00023186"/>
    </source>
</evidence>
<dbReference type="InterPro" id="IPR011990">
    <property type="entry name" value="TPR-like_helical_dom_sf"/>
</dbReference>
<gene>
    <name evidence="4" type="primary">sicA</name>
    <name evidence="3" type="ORF">PS652_01152</name>
    <name evidence="4" type="ORF">PS652_01190</name>
</gene>
<dbReference type="InterPro" id="IPR011716">
    <property type="entry name" value="TPR-3"/>
</dbReference>
<dbReference type="InterPro" id="IPR016379">
    <property type="entry name" value="T3SS_Ca_resp_chp_LcrH/SycD_sub"/>
</dbReference>
<reference evidence="4" key="1">
    <citation type="submission" date="2019-09" db="EMBL/GenBank/DDBJ databases">
        <authorList>
            <person name="Chandra G."/>
            <person name="Truman W A."/>
        </authorList>
    </citation>
    <scope>NUCLEOTIDE SEQUENCE [LARGE SCALE GENOMIC DNA]</scope>
    <source>
        <strain evidence="4">PS652</strain>
    </source>
</reference>
<organism evidence="4">
    <name type="scientific">Pseudomonas fluorescens</name>
    <dbReference type="NCBI Taxonomy" id="294"/>
    <lineage>
        <taxon>Bacteria</taxon>
        <taxon>Pseudomonadati</taxon>
        <taxon>Pseudomonadota</taxon>
        <taxon>Gammaproteobacteria</taxon>
        <taxon>Pseudomonadales</taxon>
        <taxon>Pseudomonadaceae</taxon>
        <taxon>Pseudomonas</taxon>
    </lineage>
</organism>
<dbReference type="AlphaFoldDB" id="A0A5E6QUG1"/>
<evidence type="ECO:0000313" key="3">
    <source>
        <dbReference type="EMBL" id="CAK9888327.1"/>
    </source>
</evidence>
<evidence type="ECO:0000256" key="1">
    <source>
        <dbReference type="ARBA" id="ARBA00010244"/>
    </source>
</evidence>
<evidence type="ECO:0000313" key="4">
    <source>
        <dbReference type="EMBL" id="VVM58992.1"/>
    </source>
</evidence>
<protein>
    <submittedName>
        <fullName evidence="4">Chaperone protein SicA</fullName>
    </submittedName>
</protein>
<dbReference type="Proteomes" id="UP000326595">
    <property type="component" value="Chromosome"/>
</dbReference>
<name>A0A5E6QUG1_PSEFL</name>
<accession>A0A5E6QUG1</accession>
<dbReference type="Gene3D" id="1.25.40.10">
    <property type="entry name" value="Tetratricopeptide repeat domain"/>
    <property type="match status" value="1"/>
</dbReference>
<evidence type="ECO:0000313" key="5">
    <source>
        <dbReference type="Proteomes" id="UP000326595"/>
    </source>
</evidence>